<dbReference type="RefSeq" id="WP_344754159.1">
    <property type="nucleotide sequence ID" value="NZ_BAABBW010000003.1"/>
</dbReference>
<dbReference type="EMBL" id="BAABBW010000003">
    <property type="protein sequence ID" value="GAA4175527.1"/>
    <property type="molecule type" value="Genomic_DNA"/>
</dbReference>
<feature type="transmembrane region" description="Helical" evidence="1">
    <location>
        <begin position="251"/>
        <end position="277"/>
    </location>
</feature>
<evidence type="ECO:0008006" key="4">
    <source>
        <dbReference type="Google" id="ProtNLM"/>
    </source>
</evidence>
<gene>
    <name evidence="2" type="ORF">GCM10022287_21240</name>
</gene>
<feature type="transmembrane region" description="Helical" evidence="1">
    <location>
        <begin position="330"/>
        <end position="348"/>
    </location>
</feature>
<accession>A0ABP8A1B7</accession>
<feature type="transmembrane region" description="Helical" evidence="1">
    <location>
        <begin position="458"/>
        <end position="480"/>
    </location>
</feature>
<dbReference type="PANTHER" id="PTHR38454">
    <property type="entry name" value="INTEGRAL MEMBRANE PROTEIN-RELATED"/>
    <property type="match status" value="1"/>
</dbReference>
<dbReference type="InterPro" id="IPR018580">
    <property type="entry name" value="Uncharacterised_YfhO"/>
</dbReference>
<keyword evidence="1" id="KW-0472">Membrane</keyword>
<feature type="transmembrane region" description="Helical" evidence="1">
    <location>
        <begin position="719"/>
        <end position="742"/>
    </location>
</feature>
<keyword evidence="3" id="KW-1185">Reference proteome</keyword>
<name>A0ABP8A1B7_9MICO</name>
<proteinExistence type="predicted"/>
<dbReference type="Proteomes" id="UP001501079">
    <property type="component" value="Unassembled WGS sequence"/>
</dbReference>
<protein>
    <recommendedName>
        <fullName evidence="4">YfhO family protein</fullName>
    </recommendedName>
</protein>
<feature type="transmembrane region" description="Helical" evidence="1">
    <location>
        <begin position="116"/>
        <end position="149"/>
    </location>
</feature>
<feature type="transmembrane region" description="Helical" evidence="1">
    <location>
        <begin position="392"/>
        <end position="411"/>
    </location>
</feature>
<sequence>MTSARSQPATDREARLRAALRTIGPLVVIVLFVLLANGVSLLVTNPNPLLQRSGLPTTQAPHTASVGMNSIDPNDGFTTQALGVAAVHQLLSGELPLWNHDEGVGQPLAGGLQSAALFPFTLLMVLPGGVAIFHIVLECLAGIGMYLLLRRLKLSLVPALVGGVLFALNGAFALLANAVVNPIAFLPWVLLGVELARGTTRWARLRGWWLIAIAVALGLYAGFPETAYLYLLLAAGWTLVRIPGTPRPWPYLVATLAGVVLGAILAAPALVAFVDYLPDAFLAGHSGSYSAVALPRVGMFALLAPYLFGPIHGWSGVDASGTIAHIWSNVGGYLSLGTVALALFGVMVRRGHRALQLFLTAWVVVAICRIYGVPVIGRLIDLIPGVAATAAYRYIPAALSAAAVVLAALGLEGLRGAVLRRGLRLWFAAVLAVGTVAFVSAGALVARHLAPGAPGLRLQVLGWGGLAVLVGVGVAVTAVFARVPGAWLGAAVLVVVESVALFLAPQTHAPARPVTIDTGSVTFLKQNLGLGRFFSLGPIQPNYGSYFGIASVNDNNLPVPKTWQAYLQAKLIPTESPVTFNGVSPSGASVTPKQQFLDNLANFESIGVSYVVEPRGLITDAERAKHGLTLAYEDASTQVLRMPAPQSYFVASPGCRVSAHGKDAATVDCASAGSLLRLEQYLPGWHVTVDGRPVHVAADGLFQRIVVSAGRHDVAYRFWPAYLTAAFVAAGVATVLMIVLGVGSPLFARRRAGVTARSRGTRRTAAA</sequence>
<organism evidence="2 3">
    <name type="scientific">Gryllotalpicola koreensis</name>
    <dbReference type="NCBI Taxonomy" id="993086"/>
    <lineage>
        <taxon>Bacteria</taxon>
        <taxon>Bacillati</taxon>
        <taxon>Actinomycetota</taxon>
        <taxon>Actinomycetes</taxon>
        <taxon>Micrococcales</taxon>
        <taxon>Microbacteriaceae</taxon>
        <taxon>Gryllotalpicola</taxon>
    </lineage>
</organism>
<feature type="transmembrane region" description="Helical" evidence="1">
    <location>
        <begin position="487"/>
        <end position="504"/>
    </location>
</feature>
<feature type="transmembrane region" description="Helical" evidence="1">
    <location>
        <begin position="156"/>
        <end position="173"/>
    </location>
</feature>
<keyword evidence="1" id="KW-0812">Transmembrane</keyword>
<feature type="transmembrane region" description="Helical" evidence="1">
    <location>
        <begin position="20"/>
        <end position="43"/>
    </location>
</feature>
<evidence type="ECO:0000313" key="3">
    <source>
        <dbReference type="Proteomes" id="UP001501079"/>
    </source>
</evidence>
<feature type="transmembrane region" description="Helical" evidence="1">
    <location>
        <begin position="423"/>
        <end position="446"/>
    </location>
</feature>
<comment type="caution">
    <text evidence="2">The sequence shown here is derived from an EMBL/GenBank/DDBJ whole genome shotgun (WGS) entry which is preliminary data.</text>
</comment>
<evidence type="ECO:0000256" key="1">
    <source>
        <dbReference type="SAM" id="Phobius"/>
    </source>
</evidence>
<keyword evidence="1" id="KW-1133">Transmembrane helix</keyword>
<feature type="transmembrane region" description="Helical" evidence="1">
    <location>
        <begin position="208"/>
        <end position="231"/>
    </location>
</feature>
<dbReference type="PANTHER" id="PTHR38454:SF1">
    <property type="entry name" value="INTEGRAL MEMBRANE PROTEIN"/>
    <property type="match status" value="1"/>
</dbReference>
<reference evidence="3" key="1">
    <citation type="journal article" date="2019" name="Int. J. Syst. Evol. Microbiol.">
        <title>The Global Catalogue of Microorganisms (GCM) 10K type strain sequencing project: providing services to taxonomists for standard genome sequencing and annotation.</title>
        <authorList>
            <consortium name="The Broad Institute Genomics Platform"/>
            <consortium name="The Broad Institute Genome Sequencing Center for Infectious Disease"/>
            <person name="Wu L."/>
            <person name="Ma J."/>
        </authorList>
    </citation>
    <scope>NUCLEOTIDE SEQUENCE [LARGE SCALE GENOMIC DNA]</scope>
    <source>
        <strain evidence="3">JCM 17591</strain>
    </source>
</reference>
<feature type="transmembrane region" description="Helical" evidence="1">
    <location>
        <begin position="355"/>
        <end position="372"/>
    </location>
</feature>
<feature type="transmembrane region" description="Helical" evidence="1">
    <location>
        <begin position="289"/>
        <end position="308"/>
    </location>
</feature>
<feature type="transmembrane region" description="Helical" evidence="1">
    <location>
        <begin position="179"/>
        <end position="196"/>
    </location>
</feature>
<evidence type="ECO:0000313" key="2">
    <source>
        <dbReference type="EMBL" id="GAA4175527.1"/>
    </source>
</evidence>